<dbReference type="PANTHER" id="PTHR11748">
    <property type="entry name" value="D-LACTATE DEHYDROGENASE"/>
    <property type="match status" value="1"/>
</dbReference>
<dbReference type="InterPro" id="IPR006094">
    <property type="entry name" value="Oxid_FAD_bind_N"/>
</dbReference>
<evidence type="ECO:0000313" key="4">
    <source>
        <dbReference type="EMBL" id="CAB4570308.1"/>
    </source>
</evidence>
<protein>
    <submittedName>
        <fullName evidence="4">Unannotated protein</fullName>
    </submittedName>
</protein>
<accession>A0A6J6EAB5</accession>
<proteinExistence type="predicted"/>
<organism evidence="4">
    <name type="scientific">freshwater metagenome</name>
    <dbReference type="NCBI Taxonomy" id="449393"/>
    <lineage>
        <taxon>unclassified sequences</taxon>
        <taxon>metagenomes</taxon>
        <taxon>ecological metagenomes</taxon>
    </lineage>
</organism>
<dbReference type="Pfam" id="PF01565">
    <property type="entry name" value="FAD_binding_4"/>
    <property type="match status" value="1"/>
</dbReference>
<sequence>MNPRTAVFAEEIGANGEVWVRGAGSRVGAPDRIRVVSAPAGVDSFQPDEMTVSCGAGTSVAELDETLRARGQYVNLGQRRHASGTVGGAVATGWNDHLRLGRGHLRESLLEVHMVDGRGDIVKGGGPTVKNVSGFDLCRLVVGAHGRLGALAEVTLRTRPIPPATRWFRLVDLSTTRVVELITRLHRPSSILWDGREAWVCLEGHPSDIDSTVLDLRRHGFATEEVDEEPEPGRRPHRWSVPPSRIVEHVSARVGRVLAEVGVGVIHSDEKQPERSIDPAIAGIHHRLLSSFDPDRRLNPGAGHLPGR</sequence>
<evidence type="ECO:0000259" key="3">
    <source>
        <dbReference type="PROSITE" id="PS51387"/>
    </source>
</evidence>
<dbReference type="EMBL" id="CAEZTS010000017">
    <property type="protein sequence ID" value="CAB4570308.1"/>
    <property type="molecule type" value="Genomic_DNA"/>
</dbReference>
<dbReference type="GO" id="GO:0071949">
    <property type="term" value="F:FAD binding"/>
    <property type="evidence" value="ECO:0007669"/>
    <property type="project" value="InterPro"/>
</dbReference>
<keyword evidence="1" id="KW-0285">Flavoprotein</keyword>
<dbReference type="PANTHER" id="PTHR11748:SF103">
    <property type="entry name" value="GLYCOLATE OXIDASE SUBUNIT GLCE"/>
    <property type="match status" value="1"/>
</dbReference>
<dbReference type="PROSITE" id="PS51387">
    <property type="entry name" value="FAD_PCMH"/>
    <property type="match status" value="1"/>
</dbReference>
<keyword evidence="2" id="KW-0274">FAD</keyword>
<dbReference type="InterPro" id="IPR036318">
    <property type="entry name" value="FAD-bd_PCMH-like_sf"/>
</dbReference>
<name>A0A6J6EAB5_9ZZZZ</name>
<reference evidence="4" key="1">
    <citation type="submission" date="2020-05" db="EMBL/GenBank/DDBJ databases">
        <authorList>
            <person name="Chiriac C."/>
            <person name="Salcher M."/>
            <person name="Ghai R."/>
            <person name="Kavagutti S V."/>
        </authorList>
    </citation>
    <scope>NUCLEOTIDE SEQUENCE</scope>
</reference>
<dbReference type="InterPro" id="IPR016169">
    <property type="entry name" value="FAD-bd_PCMH_sub2"/>
</dbReference>
<evidence type="ECO:0000256" key="1">
    <source>
        <dbReference type="ARBA" id="ARBA00022630"/>
    </source>
</evidence>
<dbReference type="InterPro" id="IPR016166">
    <property type="entry name" value="FAD-bd_PCMH"/>
</dbReference>
<gene>
    <name evidence="4" type="ORF">UFOPK1722_00334</name>
</gene>
<dbReference type="SUPFAM" id="SSF55103">
    <property type="entry name" value="FAD-linked oxidases, C-terminal domain"/>
    <property type="match status" value="1"/>
</dbReference>
<dbReference type="Gene3D" id="3.30.465.10">
    <property type="match status" value="1"/>
</dbReference>
<dbReference type="GO" id="GO:0003824">
    <property type="term" value="F:catalytic activity"/>
    <property type="evidence" value="ECO:0007669"/>
    <property type="project" value="InterPro"/>
</dbReference>
<evidence type="ECO:0000256" key="2">
    <source>
        <dbReference type="ARBA" id="ARBA00022827"/>
    </source>
</evidence>
<dbReference type="AlphaFoldDB" id="A0A6J6EAB5"/>
<dbReference type="InterPro" id="IPR016164">
    <property type="entry name" value="FAD-linked_Oxase-like_C"/>
</dbReference>
<dbReference type="SUPFAM" id="SSF56176">
    <property type="entry name" value="FAD-binding/transporter-associated domain-like"/>
    <property type="match status" value="1"/>
</dbReference>
<feature type="domain" description="FAD-binding PCMH-type" evidence="3">
    <location>
        <begin position="1"/>
        <end position="161"/>
    </location>
</feature>